<dbReference type="RefSeq" id="WP_167165503.1">
    <property type="nucleotide sequence ID" value="NZ_BAAAOO010000015.1"/>
</dbReference>
<comment type="caution">
    <text evidence="1">The sequence shown here is derived from an EMBL/GenBank/DDBJ whole genome shotgun (WGS) entry which is preliminary data.</text>
</comment>
<dbReference type="EMBL" id="JAAMOZ010000001">
    <property type="protein sequence ID" value="NIH56491.1"/>
    <property type="molecule type" value="Genomic_DNA"/>
</dbReference>
<accession>A0ABX0SEU7</accession>
<evidence type="ECO:0000313" key="1">
    <source>
        <dbReference type="EMBL" id="NIH56491.1"/>
    </source>
</evidence>
<keyword evidence="2" id="KW-1185">Reference proteome</keyword>
<proteinExistence type="predicted"/>
<evidence type="ECO:0000313" key="2">
    <source>
        <dbReference type="Proteomes" id="UP000749311"/>
    </source>
</evidence>
<protein>
    <recommendedName>
        <fullName evidence="3">DUF4352 domain-containing protein</fullName>
    </recommendedName>
</protein>
<organism evidence="1 2">
    <name type="scientific">Brooklawnia cerclae</name>
    <dbReference type="NCBI Taxonomy" id="349934"/>
    <lineage>
        <taxon>Bacteria</taxon>
        <taxon>Bacillati</taxon>
        <taxon>Actinomycetota</taxon>
        <taxon>Actinomycetes</taxon>
        <taxon>Propionibacteriales</taxon>
        <taxon>Propionibacteriaceae</taxon>
        <taxon>Brooklawnia</taxon>
    </lineage>
</organism>
<dbReference type="Proteomes" id="UP000749311">
    <property type="component" value="Unassembled WGS sequence"/>
</dbReference>
<name>A0ABX0SEU7_9ACTN</name>
<reference evidence="1 2" key="1">
    <citation type="submission" date="2020-02" db="EMBL/GenBank/DDBJ databases">
        <title>Sequencing the genomes of 1000 actinobacteria strains.</title>
        <authorList>
            <person name="Klenk H.-P."/>
        </authorList>
    </citation>
    <scope>NUCLEOTIDE SEQUENCE [LARGE SCALE GENOMIC DNA]</scope>
    <source>
        <strain evidence="1 2">DSM 19609</strain>
    </source>
</reference>
<evidence type="ECO:0008006" key="3">
    <source>
        <dbReference type="Google" id="ProtNLM"/>
    </source>
</evidence>
<gene>
    <name evidence="1" type="ORF">FB473_001136</name>
</gene>
<sequence length="194" mass="21540">MRGKLPIRWLLAAVLVATLGVCVTWRIADVNARWPQPETHTALPSEPLTINGLTITLTGARLIDGSQIPEVLNGYTPTSEDRIGTVKLMLVDITLRNETTEPMGSETLDSILFFSLWSGPWYNGVDLGGIQAANPAGRPSNIPAGEEARLSLPYNLYDHQFEQAEWDTVDERSFTLSLMTYPDKYELRLPDVGR</sequence>